<keyword evidence="2" id="KW-1185">Reference proteome</keyword>
<protein>
    <submittedName>
        <fullName evidence="1">Uncharacterized protein</fullName>
    </submittedName>
</protein>
<dbReference type="Proteomes" id="UP001445335">
    <property type="component" value="Unassembled WGS sequence"/>
</dbReference>
<name>A0AAW1R013_9CHLO</name>
<gene>
    <name evidence="1" type="ORF">WJX81_007924</name>
</gene>
<dbReference type="AlphaFoldDB" id="A0AAW1R013"/>
<comment type="caution">
    <text evidence="1">The sequence shown here is derived from an EMBL/GenBank/DDBJ whole genome shotgun (WGS) entry which is preliminary data.</text>
</comment>
<evidence type="ECO:0000313" key="2">
    <source>
        <dbReference type="Proteomes" id="UP001445335"/>
    </source>
</evidence>
<dbReference type="EMBL" id="JALJOU010000062">
    <property type="protein sequence ID" value="KAK9826851.1"/>
    <property type="molecule type" value="Genomic_DNA"/>
</dbReference>
<proteinExistence type="predicted"/>
<sequence>MGHSTGGPEALLQEGKAFIILCSFRREKSATREAVQVLSAPGSPSEVVERLVRDVEERKRPALQFVSRIIPEPERGAVLAALAAGFAAGTAGTLELRVDLKAPRVVVVAEALPVGGGNVLCALGMLHAAAAVIKRKLQAKSVGKGGM</sequence>
<reference evidence="1 2" key="1">
    <citation type="journal article" date="2024" name="Nat. Commun.">
        <title>Phylogenomics reveals the evolutionary origins of lichenization in chlorophyte algae.</title>
        <authorList>
            <person name="Puginier C."/>
            <person name="Libourel C."/>
            <person name="Otte J."/>
            <person name="Skaloud P."/>
            <person name="Haon M."/>
            <person name="Grisel S."/>
            <person name="Petersen M."/>
            <person name="Berrin J.G."/>
            <person name="Delaux P.M."/>
            <person name="Dal Grande F."/>
            <person name="Keller J."/>
        </authorList>
    </citation>
    <scope>NUCLEOTIDE SEQUENCE [LARGE SCALE GENOMIC DNA]</scope>
    <source>
        <strain evidence="1 2">SAG 245.80</strain>
    </source>
</reference>
<accession>A0AAW1R013</accession>
<organism evidence="1 2">
    <name type="scientific">Elliptochloris bilobata</name>
    <dbReference type="NCBI Taxonomy" id="381761"/>
    <lineage>
        <taxon>Eukaryota</taxon>
        <taxon>Viridiplantae</taxon>
        <taxon>Chlorophyta</taxon>
        <taxon>core chlorophytes</taxon>
        <taxon>Trebouxiophyceae</taxon>
        <taxon>Trebouxiophyceae incertae sedis</taxon>
        <taxon>Elliptochloris clade</taxon>
        <taxon>Elliptochloris</taxon>
    </lineage>
</organism>
<evidence type="ECO:0000313" key="1">
    <source>
        <dbReference type="EMBL" id="KAK9826851.1"/>
    </source>
</evidence>